<evidence type="ECO:0000256" key="2">
    <source>
        <dbReference type="ARBA" id="ARBA00022490"/>
    </source>
</evidence>
<keyword evidence="2" id="KW-0963">Cytoplasm</keyword>
<evidence type="ECO:0000256" key="3">
    <source>
        <dbReference type="ARBA" id="ARBA00023212"/>
    </source>
</evidence>
<name>B4M8V9_DROVI</name>
<reference evidence="6 7" key="1">
    <citation type="journal article" date="2007" name="Nature">
        <title>Evolution of genes and genomes on the Drosophila phylogeny.</title>
        <authorList>
            <consortium name="Drosophila 12 Genomes Consortium"/>
            <person name="Clark A.G."/>
            <person name="Eisen M.B."/>
            <person name="Smith D.R."/>
            <person name="Bergman C.M."/>
            <person name="Oliver B."/>
            <person name="Markow T.A."/>
            <person name="Kaufman T.C."/>
            <person name="Kellis M."/>
            <person name="Gelbart W."/>
            <person name="Iyer V.N."/>
            <person name="Pollard D.A."/>
            <person name="Sackton T.B."/>
            <person name="Larracuente A.M."/>
            <person name="Singh N.D."/>
            <person name="Abad J.P."/>
            <person name="Abt D.N."/>
            <person name="Adryan B."/>
            <person name="Aguade M."/>
            <person name="Akashi H."/>
            <person name="Anderson W.W."/>
            <person name="Aquadro C.F."/>
            <person name="Ardell D.H."/>
            <person name="Arguello R."/>
            <person name="Artieri C.G."/>
            <person name="Barbash D.A."/>
            <person name="Barker D."/>
            <person name="Barsanti P."/>
            <person name="Batterham P."/>
            <person name="Batzoglou S."/>
            <person name="Begun D."/>
            <person name="Bhutkar A."/>
            <person name="Blanco E."/>
            <person name="Bosak S.A."/>
            <person name="Bradley R.K."/>
            <person name="Brand A.D."/>
            <person name="Brent M.R."/>
            <person name="Brooks A.N."/>
            <person name="Brown R.H."/>
            <person name="Butlin R.K."/>
            <person name="Caggese C."/>
            <person name="Calvi B.R."/>
            <person name="Bernardo de Carvalho A."/>
            <person name="Caspi A."/>
            <person name="Castrezana S."/>
            <person name="Celniker S.E."/>
            <person name="Chang J.L."/>
            <person name="Chapple C."/>
            <person name="Chatterji S."/>
            <person name="Chinwalla A."/>
            <person name="Civetta A."/>
            <person name="Clifton S.W."/>
            <person name="Comeron J.M."/>
            <person name="Costello J.C."/>
            <person name="Coyne J.A."/>
            <person name="Daub J."/>
            <person name="David R.G."/>
            <person name="Delcher A.L."/>
            <person name="Delehaunty K."/>
            <person name="Do C.B."/>
            <person name="Ebling H."/>
            <person name="Edwards K."/>
            <person name="Eickbush T."/>
            <person name="Evans J.D."/>
            <person name="Filipski A."/>
            <person name="Findeiss S."/>
            <person name="Freyhult E."/>
            <person name="Fulton L."/>
            <person name="Fulton R."/>
            <person name="Garcia A.C."/>
            <person name="Gardiner A."/>
            <person name="Garfield D.A."/>
            <person name="Garvin B.E."/>
            <person name="Gibson G."/>
            <person name="Gilbert D."/>
            <person name="Gnerre S."/>
            <person name="Godfrey J."/>
            <person name="Good R."/>
            <person name="Gotea V."/>
            <person name="Gravely B."/>
            <person name="Greenberg A.J."/>
            <person name="Griffiths-Jones S."/>
            <person name="Gross S."/>
            <person name="Guigo R."/>
            <person name="Gustafson E.A."/>
            <person name="Haerty W."/>
            <person name="Hahn M.W."/>
            <person name="Halligan D.L."/>
            <person name="Halpern A.L."/>
            <person name="Halter G.M."/>
            <person name="Han M.V."/>
            <person name="Heger A."/>
            <person name="Hillier L."/>
            <person name="Hinrichs A.S."/>
            <person name="Holmes I."/>
            <person name="Hoskins R.A."/>
            <person name="Hubisz M.J."/>
            <person name="Hultmark D."/>
            <person name="Huntley M.A."/>
            <person name="Jaffe D.B."/>
            <person name="Jagadeeshan S."/>
            <person name="Jeck W.R."/>
            <person name="Johnson J."/>
            <person name="Jones C.D."/>
            <person name="Jordan W.C."/>
            <person name="Karpen G.H."/>
            <person name="Kataoka E."/>
            <person name="Keightley P.D."/>
            <person name="Kheradpour P."/>
            <person name="Kirkness E.F."/>
            <person name="Koerich L.B."/>
            <person name="Kristiansen K."/>
            <person name="Kudrna D."/>
            <person name="Kulathinal R.J."/>
            <person name="Kumar S."/>
            <person name="Kwok R."/>
            <person name="Lander E."/>
            <person name="Langley C.H."/>
            <person name="Lapoint R."/>
            <person name="Lazzaro B.P."/>
            <person name="Lee S.J."/>
            <person name="Levesque L."/>
            <person name="Li R."/>
            <person name="Lin C.F."/>
            <person name="Lin M.F."/>
            <person name="Lindblad-Toh K."/>
            <person name="Llopart A."/>
            <person name="Long M."/>
            <person name="Low L."/>
            <person name="Lozovsky E."/>
            <person name="Lu J."/>
            <person name="Luo M."/>
            <person name="Machado C.A."/>
            <person name="Makalowski W."/>
            <person name="Marzo M."/>
            <person name="Matsuda M."/>
            <person name="Matzkin L."/>
            <person name="McAllister B."/>
            <person name="McBride C.S."/>
            <person name="McKernan B."/>
            <person name="McKernan K."/>
            <person name="Mendez-Lago M."/>
            <person name="Minx P."/>
            <person name="Mollenhauer M.U."/>
            <person name="Montooth K."/>
            <person name="Mount S.M."/>
            <person name="Mu X."/>
            <person name="Myers E."/>
            <person name="Negre B."/>
            <person name="Newfeld S."/>
            <person name="Nielsen R."/>
            <person name="Noor M.A."/>
            <person name="O'Grady P."/>
            <person name="Pachter L."/>
            <person name="Papaceit M."/>
            <person name="Parisi M.J."/>
            <person name="Parisi M."/>
            <person name="Parts L."/>
            <person name="Pedersen J.S."/>
            <person name="Pesole G."/>
            <person name="Phillippy A.M."/>
            <person name="Ponting C.P."/>
            <person name="Pop M."/>
            <person name="Porcelli D."/>
            <person name="Powell J.R."/>
            <person name="Prohaska S."/>
            <person name="Pruitt K."/>
            <person name="Puig M."/>
            <person name="Quesneville H."/>
            <person name="Ram K.R."/>
            <person name="Rand D."/>
            <person name="Rasmussen M.D."/>
            <person name="Reed L.K."/>
            <person name="Reenan R."/>
            <person name="Reily A."/>
            <person name="Remington K.A."/>
            <person name="Rieger T.T."/>
            <person name="Ritchie M.G."/>
            <person name="Robin C."/>
            <person name="Rogers Y.H."/>
            <person name="Rohde C."/>
            <person name="Rozas J."/>
            <person name="Rubenfield M.J."/>
            <person name="Ruiz A."/>
            <person name="Russo S."/>
            <person name="Salzberg S.L."/>
            <person name="Sanchez-Gracia A."/>
            <person name="Saranga D.J."/>
            <person name="Sato H."/>
            <person name="Schaeffer S.W."/>
            <person name="Schatz M.C."/>
            <person name="Schlenke T."/>
            <person name="Schwartz R."/>
            <person name="Segarra C."/>
            <person name="Singh R.S."/>
            <person name="Sirot L."/>
            <person name="Sirota M."/>
            <person name="Sisneros N.B."/>
            <person name="Smith C.D."/>
            <person name="Smith T.F."/>
            <person name="Spieth J."/>
            <person name="Stage D.E."/>
            <person name="Stark A."/>
            <person name="Stephan W."/>
            <person name="Strausberg R.L."/>
            <person name="Strempel S."/>
            <person name="Sturgill D."/>
            <person name="Sutton G."/>
            <person name="Sutton G.G."/>
            <person name="Tao W."/>
            <person name="Teichmann S."/>
            <person name="Tobari Y.N."/>
            <person name="Tomimura Y."/>
            <person name="Tsolas J.M."/>
            <person name="Valente V.L."/>
            <person name="Venter E."/>
            <person name="Venter J.C."/>
            <person name="Vicario S."/>
            <person name="Vieira F.G."/>
            <person name="Vilella A.J."/>
            <person name="Villasante A."/>
            <person name="Walenz B."/>
            <person name="Wang J."/>
            <person name="Wasserman M."/>
            <person name="Watts T."/>
            <person name="Wilson D."/>
            <person name="Wilson R.K."/>
            <person name="Wing R.A."/>
            <person name="Wolfner M.F."/>
            <person name="Wong A."/>
            <person name="Wong G.K."/>
            <person name="Wu C.I."/>
            <person name="Wu G."/>
            <person name="Yamamoto D."/>
            <person name="Yang H.P."/>
            <person name="Yang S.P."/>
            <person name="Yorke J.A."/>
            <person name="Yoshida K."/>
            <person name="Zdobnov E."/>
            <person name="Zhang P."/>
            <person name="Zhang Y."/>
            <person name="Zimin A.V."/>
            <person name="Baldwin J."/>
            <person name="Abdouelleil A."/>
            <person name="Abdulkadir J."/>
            <person name="Abebe A."/>
            <person name="Abera B."/>
            <person name="Abreu J."/>
            <person name="Acer S.C."/>
            <person name="Aftuck L."/>
            <person name="Alexander A."/>
            <person name="An P."/>
            <person name="Anderson E."/>
            <person name="Anderson S."/>
            <person name="Arachi H."/>
            <person name="Azer M."/>
            <person name="Bachantsang P."/>
            <person name="Barry A."/>
            <person name="Bayul T."/>
            <person name="Berlin A."/>
            <person name="Bessette D."/>
            <person name="Bloom T."/>
            <person name="Blye J."/>
            <person name="Boguslavskiy L."/>
            <person name="Bonnet C."/>
            <person name="Boukhgalter B."/>
            <person name="Bourzgui I."/>
            <person name="Brown A."/>
            <person name="Cahill P."/>
            <person name="Channer S."/>
            <person name="Cheshatsang Y."/>
            <person name="Chuda L."/>
            <person name="Citroen M."/>
            <person name="Collymore A."/>
            <person name="Cooke P."/>
            <person name="Costello M."/>
            <person name="D'Aco K."/>
            <person name="Daza R."/>
            <person name="De Haan G."/>
            <person name="DeGray S."/>
            <person name="DeMaso C."/>
            <person name="Dhargay N."/>
            <person name="Dooley K."/>
            <person name="Dooley E."/>
            <person name="Doricent M."/>
            <person name="Dorje P."/>
            <person name="Dorjee K."/>
            <person name="Dupes A."/>
            <person name="Elong R."/>
            <person name="Falk J."/>
            <person name="Farina A."/>
            <person name="Faro S."/>
            <person name="Ferguson D."/>
            <person name="Fisher S."/>
            <person name="Foley C.D."/>
            <person name="Franke A."/>
            <person name="Friedrich D."/>
            <person name="Gadbois L."/>
            <person name="Gearin G."/>
            <person name="Gearin C.R."/>
            <person name="Giannoukos G."/>
            <person name="Goode T."/>
            <person name="Graham J."/>
            <person name="Grandbois E."/>
            <person name="Grewal S."/>
            <person name="Gyaltsen K."/>
            <person name="Hafez N."/>
            <person name="Hagos B."/>
            <person name="Hall J."/>
            <person name="Henson C."/>
            <person name="Hollinger A."/>
            <person name="Honan T."/>
            <person name="Huard M.D."/>
            <person name="Hughes L."/>
            <person name="Hurhula B."/>
            <person name="Husby M.E."/>
            <person name="Kamat A."/>
            <person name="Kanga B."/>
            <person name="Kashin S."/>
            <person name="Khazanovich D."/>
            <person name="Kisner P."/>
            <person name="Lance K."/>
            <person name="Lara M."/>
            <person name="Lee W."/>
            <person name="Lennon N."/>
            <person name="Letendre F."/>
            <person name="LeVine R."/>
            <person name="Lipovsky A."/>
            <person name="Liu X."/>
            <person name="Liu J."/>
            <person name="Liu S."/>
            <person name="Lokyitsang T."/>
            <person name="Lokyitsang Y."/>
            <person name="Lubonja R."/>
            <person name="Lui A."/>
            <person name="MacDonald P."/>
            <person name="Magnisalis V."/>
            <person name="Maru K."/>
            <person name="Matthews C."/>
            <person name="McCusker W."/>
            <person name="McDonough S."/>
            <person name="Mehta T."/>
            <person name="Meldrim J."/>
            <person name="Meneus L."/>
            <person name="Mihai O."/>
            <person name="Mihalev A."/>
            <person name="Mihova T."/>
            <person name="Mittelman R."/>
            <person name="Mlenga V."/>
            <person name="Montmayeur A."/>
            <person name="Mulrain L."/>
            <person name="Navidi A."/>
            <person name="Naylor J."/>
            <person name="Negash T."/>
            <person name="Nguyen T."/>
            <person name="Nguyen N."/>
            <person name="Nicol R."/>
            <person name="Norbu C."/>
            <person name="Norbu N."/>
            <person name="Novod N."/>
            <person name="O'Neill B."/>
            <person name="Osman S."/>
            <person name="Markiewicz E."/>
            <person name="Oyono O.L."/>
            <person name="Patti C."/>
            <person name="Phunkhang P."/>
            <person name="Pierre F."/>
            <person name="Priest M."/>
            <person name="Raghuraman S."/>
            <person name="Rege F."/>
            <person name="Reyes R."/>
            <person name="Rise C."/>
            <person name="Rogov P."/>
            <person name="Ross K."/>
            <person name="Ryan E."/>
            <person name="Settipalli S."/>
            <person name="Shea T."/>
            <person name="Sherpa N."/>
            <person name="Shi L."/>
            <person name="Shih D."/>
            <person name="Sparrow T."/>
            <person name="Spaulding J."/>
            <person name="Stalker J."/>
            <person name="Stange-Thomann N."/>
            <person name="Stavropoulos S."/>
            <person name="Stone C."/>
            <person name="Strader C."/>
            <person name="Tesfaye S."/>
            <person name="Thomson T."/>
            <person name="Thoulutsang Y."/>
            <person name="Thoulutsang D."/>
            <person name="Topham K."/>
            <person name="Topping I."/>
            <person name="Tsamla T."/>
            <person name="Vassiliev H."/>
            <person name="Vo A."/>
            <person name="Wangchuk T."/>
            <person name="Wangdi T."/>
            <person name="Weiand M."/>
            <person name="Wilkinson J."/>
            <person name="Wilson A."/>
            <person name="Yadav S."/>
            <person name="Young G."/>
            <person name="Yu Q."/>
            <person name="Zembek L."/>
            <person name="Zhong D."/>
            <person name="Zimmer A."/>
            <person name="Zwirko Z."/>
            <person name="Jaffe D.B."/>
            <person name="Alvarez P."/>
            <person name="Brockman W."/>
            <person name="Butler J."/>
            <person name="Chin C."/>
            <person name="Gnerre S."/>
            <person name="Grabherr M."/>
            <person name="Kleber M."/>
            <person name="Mauceli E."/>
            <person name="MacCallum I."/>
        </authorList>
    </citation>
    <scope>NUCLEOTIDE SEQUENCE [LARGE SCALE GENOMIC DNA]</scope>
    <source>
        <strain evidence="7">Tucson 15010-1051.87</strain>
    </source>
</reference>
<evidence type="ECO:0000313" key="7">
    <source>
        <dbReference type="Proteomes" id="UP000008792"/>
    </source>
</evidence>
<dbReference type="eggNOG" id="ENOG502TB9M">
    <property type="taxonomic scope" value="Eukaryota"/>
</dbReference>
<evidence type="ECO:0000256" key="1">
    <source>
        <dbReference type="ARBA" id="ARBA00004114"/>
    </source>
</evidence>
<dbReference type="OrthoDB" id="8191506at2759"/>
<dbReference type="KEGG" id="dvi:6634312"/>
<accession>B4M8V9</accession>
<dbReference type="AlphaFoldDB" id="B4M8V9"/>
<evidence type="ECO:0000313" key="6">
    <source>
        <dbReference type="EMBL" id="EDW57635.1"/>
    </source>
</evidence>
<comment type="subcellular location">
    <subcellularLocation>
        <location evidence="1">Cytoplasm</location>
        <location evidence="1">Cytoskeleton</location>
        <location evidence="1">Microtubule organizing center</location>
        <location evidence="1">Centrosome</location>
        <location evidence="1">Centriole</location>
    </subcellularLocation>
</comment>
<evidence type="ECO:0000259" key="5">
    <source>
        <dbReference type="Pfam" id="PF15503"/>
    </source>
</evidence>
<organism evidence="6 7">
    <name type="scientific">Drosophila virilis</name>
    <name type="common">Fruit fly</name>
    <dbReference type="NCBI Taxonomy" id="7244"/>
    <lineage>
        <taxon>Eukaryota</taxon>
        <taxon>Metazoa</taxon>
        <taxon>Ecdysozoa</taxon>
        <taxon>Arthropoda</taxon>
        <taxon>Hexapoda</taxon>
        <taxon>Insecta</taxon>
        <taxon>Pterygota</taxon>
        <taxon>Neoptera</taxon>
        <taxon>Endopterygota</taxon>
        <taxon>Diptera</taxon>
        <taxon>Brachycera</taxon>
        <taxon>Muscomorpha</taxon>
        <taxon>Ephydroidea</taxon>
        <taxon>Drosophilidae</taxon>
        <taxon>Drosophila</taxon>
    </lineage>
</organism>
<protein>
    <recommendedName>
        <fullName evidence="5">Protein phosphatase 1 regulatory subunit 35 C-terminal domain-containing protein</fullName>
    </recommendedName>
</protein>
<keyword evidence="7" id="KW-1185">Reference proteome</keyword>
<dbReference type="InterPro" id="IPR029135">
    <property type="entry name" value="PPP1R35_C"/>
</dbReference>
<dbReference type="HOGENOM" id="CLU_1306049_0_0_1"/>
<dbReference type="Proteomes" id="UP000008792">
    <property type="component" value="Unassembled WGS sequence"/>
</dbReference>
<dbReference type="Pfam" id="PF15503">
    <property type="entry name" value="PPP1R35_C"/>
    <property type="match status" value="1"/>
</dbReference>
<feature type="domain" description="Protein phosphatase 1 regulatory subunit 35 C-terminal" evidence="5">
    <location>
        <begin position="65"/>
        <end position="168"/>
    </location>
</feature>
<dbReference type="FunCoup" id="B4M8V9">
    <property type="interactions" value="25"/>
</dbReference>
<comment type="similarity">
    <text evidence="4">Belongs to the PPP1R35 family.</text>
</comment>
<dbReference type="OMA" id="EDYVQPI"/>
<proteinExistence type="inferred from homology"/>
<gene>
    <name evidence="6" type="primary">Dvir\GJ18030</name>
    <name evidence="6" type="ORF">Dvir_GJ18030</name>
</gene>
<dbReference type="GO" id="GO:0005814">
    <property type="term" value="C:centriole"/>
    <property type="evidence" value="ECO:0007669"/>
    <property type="project" value="UniProtKB-SubCell"/>
</dbReference>
<evidence type="ECO:0000256" key="4">
    <source>
        <dbReference type="ARBA" id="ARBA00029452"/>
    </source>
</evidence>
<dbReference type="InParanoid" id="B4M8V9"/>
<sequence>MPHKRKTRFQYNPKQVTRRVQLTSSAPNVCVKPDNGSHPENIMPEQRAVQQRATPQATGNKFAVPQFNTMIRSQAEVATLQKMRVAATGPELTPRSKAAIAPKLTQKMNFPQARTVFRDLIPINVNDSLREIERPRIVKAKDPSKSNIAEPVLADYVEKIEHVQLLMPEPELIMEFPDEEFDFLRAYKKVYRYK</sequence>
<dbReference type="EMBL" id="CH940654">
    <property type="protein sequence ID" value="EDW57635.1"/>
    <property type="molecule type" value="Genomic_DNA"/>
</dbReference>
<keyword evidence="3" id="KW-0206">Cytoskeleton</keyword>
<dbReference type="PhylomeDB" id="B4M8V9"/>